<dbReference type="Proteomes" id="UP000663832">
    <property type="component" value="Unassembled WGS sequence"/>
</dbReference>
<gene>
    <name evidence="2" type="ORF">QVE165_LOCUS4846</name>
</gene>
<evidence type="ECO:0008006" key="4">
    <source>
        <dbReference type="Google" id="ProtNLM"/>
    </source>
</evidence>
<feature type="transmembrane region" description="Helical" evidence="1">
    <location>
        <begin position="70"/>
        <end position="93"/>
    </location>
</feature>
<keyword evidence="3" id="KW-1185">Reference proteome</keyword>
<feature type="transmembrane region" description="Helical" evidence="1">
    <location>
        <begin position="113"/>
        <end position="136"/>
    </location>
</feature>
<feature type="transmembrane region" description="Helical" evidence="1">
    <location>
        <begin position="148"/>
        <end position="165"/>
    </location>
</feature>
<dbReference type="OrthoDB" id="10421790at2759"/>
<keyword evidence="1" id="KW-1133">Transmembrane helix</keyword>
<dbReference type="EMBL" id="CAJNOM010000019">
    <property type="protein sequence ID" value="CAF0813124.1"/>
    <property type="molecule type" value="Genomic_DNA"/>
</dbReference>
<comment type="caution">
    <text evidence="2">The sequence shown here is derived from an EMBL/GenBank/DDBJ whole genome shotgun (WGS) entry which is preliminary data.</text>
</comment>
<dbReference type="SUPFAM" id="SSF81321">
    <property type="entry name" value="Family A G protein-coupled receptor-like"/>
    <property type="match status" value="1"/>
</dbReference>
<keyword evidence="1" id="KW-0472">Membrane</keyword>
<protein>
    <recommendedName>
        <fullName evidence="4">G-protein coupled receptors family 1 profile domain-containing protein</fullName>
    </recommendedName>
</protein>
<evidence type="ECO:0000256" key="1">
    <source>
        <dbReference type="SAM" id="Phobius"/>
    </source>
</evidence>
<organism evidence="2 3">
    <name type="scientific">Adineta steineri</name>
    <dbReference type="NCBI Taxonomy" id="433720"/>
    <lineage>
        <taxon>Eukaryota</taxon>
        <taxon>Metazoa</taxon>
        <taxon>Spiralia</taxon>
        <taxon>Gnathifera</taxon>
        <taxon>Rotifera</taxon>
        <taxon>Eurotatoria</taxon>
        <taxon>Bdelloidea</taxon>
        <taxon>Adinetida</taxon>
        <taxon>Adinetidae</taxon>
        <taxon>Adineta</taxon>
    </lineage>
</organism>
<reference evidence="2" key="1">
    <citation type="submission" date="2021-02" db="EMBL/GenBank/DDBJ databases">
        <authorList>
            <person name="Nowell W R."/>
        </authorList>
    </citation>
    <scope>NUCLEOTIDE SEQUENCE</scope>
</reference>
<proteinExistence type="predicted"/>
<dbReference type="AlphaFoldDB" id="A0A813TRH4"/>
<dbReference type="Gene3D" id="1.20.1070.10">
    <property type="entry name" value="Rhodopsin 7-helix transmembrane proteins"/>
    <property type="match status" value="1"/>
</dbReference>
<evidence type="ECO:0000313" key="3">
    <source>
        <dbReference type="Proteomes" id="UP000663832"/>
    </source>
</evidence>
<keyword evidence="1" id="KW-0812">Transmembrane</keyword>
<feature type="transmembrane region" description="Helical" evidence="1">
    <location>
        <begin position="44"/>
        <end position="64"/>
    </location>
</feature>
<sequence>MSTNITIIPENILIRNVIQAIFRVFWTVLYKYKYLLTIKCHIHLILFQILLSLSSFITTNITFRQFKLCFIAFIYILLTLTIIILYIIIYYYVRNSSLHTRQSSRSRKRDAELGRNIFILFSIFLFDGIPLSLYVIVSSKIESLPTDFYLFLLMIPTMSVTIILNKRNPKCS</sequence>
<evidence type="ECO:0000313" key="2">
    <source>
        <dbReference type="EMBL" id="CAF0813124.1"/>
    </source>
</evidence>
<accession>A0A813TRH4</accession>
<name>A0A813TRH4_9BILA</name>